<feature type="transmembrane region" description="Helical" evidence="6">
    <location>
        <begin position="172"/>
        <end position="190"/>
    </location>
</feature>
<feature type="transmembrane region" description="Helical" evidence="6">
    <location>
        <begin position="50"/>
        <end position="71"/>
    </location>
</feature>
<dbReference type="GO" id="GO:0005886">
    <property type="term" value="C:plasma membrane"/>
    <property type="evidence" value="ECO:0007669"/>
    <property type="project" value="UniProtKB-SubCell"/>
</dbReference>
<evidence type="ECO:0000256" key="4">
    <source>
        <dbReference type="ARBA" id="ARBA00022989"/>
    </source>
</evidence>
<evidence type="ECO:0000256" key="6">
    <source>
        <dbReference type="SAM" id="Phobius"/>
    </source>
</evidence>
<keyword evidence="5 6" id="KW-0472">Membrane</keyword>
<dbReference type="InterPro" id="IPR051311">
    <property type="entry name" value="DedA_domain"/>
</dbReference>
<feature type="domain" description="VTT" evidence="7">
    <location>
        <begin position="30"/>
        <end position="159"/>
    </location>
</feature>
<name>A0A1B2AFR6_9SPHN</name>
<dbReference type="STRING" id="692370.A6F68_02376"/>
<evidence type="ECO:0000256" key="5">
    <source>
        <dbReference type="ARBA" id="ARBA00023136"/>
    </source>
</evidence>
<dbReference type="EMBL" id="CP016591">
    <property type="protein sequence ID" value="ANY20875.1"/>
    <property type="molecule type" value="Genomic_DNA"/>
</dbReference>
<feature type="transmembrane region" description="Helical" evidence="6">
    <location>
        <begin position="140"/>
        <end position="166"/>
    </location>
</feature>
<dbReference type="Pfam" id="PF09335">
    <property type="entry name" value="VTT_dom"/>
    <property type="match status" value="1"/>
</dbReference>
<comment type="subcellular location">
    <subcellularLocation>
        <location evidence="1">Cell membrane</location>
        <topology evidence="1">Multi-pass membrane protein</topology>
    </subcellularLocation>
</comment>
<dbReference type="OrthoDB" id="9813426at2"/>
<gene>
    <name evidence="8" type="primary">yqjA</name>
    <name evidence="8" type="ORF">A6F68_02376</name>
</gene>
<evidence type="ECO:0000259" key="7">
    <source>
        <dbReference type="Pfam" id="PF09335"/>
    </source>
</evidence>
<evidence type="ECO:0000313" key="8">
    <source>
        <dbReference type="EMBL" id="ANY20875.1"/>
    </source>
</evidence>
<evidence type="ECO:0000313" key="9">
    <source>
        <dbReference type="Proteomes" id="UP000092932"/>
    </source>
</evidence>
<protein>
    <submittedName>
        <fullName evidence="8">Inner membrane protein YqjA</fullName>
    </submittedName>
</protein>
<keyword evidence="4 6" id="KW-1133">Transmembrane helix</keyword>
<dbReference type="AlphaFoldDB" id="A0A1B2AFR6"/>
<sequence length="206" mass="23654">MHDLIIEAIARGGYFGIFVLMALENVFPPVPSEVIMGVGGVLVARGEMAFWPLMIWGTLGTTLGNYAWYWIGDKWGYERTRPFIDRWGRWLTIDWEHMEAATRFFQNHGQWVVFFLRFSPFLRTMISLPAGLAHMPLGRFLFFTFAGSAIWNALLVFGGTVLARWLEEYNGVMGWIVLGLVVMAIAAYAWRVATWKPRHLRTTTND</sequence>
<keyword evidence="3 6" id="KW-0812">Transmembrane</keyword>
<evidence type="ECO:0000256" key="3">
    <source>
        <dbReference type="ARBA" id="ARBA00022692"/>
    </source>
</evidence>
<dbReference type="RefSeq" id="WP_067680295.1">
    <property type="nucleotide sequence ID" value="NZ_CP016591.1"/>
</dbReference>
<evidence type="ECO:0000256" key="1">
    <source>
        <dbReference type="ARBA" id="ARBA00004651"/>
    </source>
</evidence>
<dbReference type="PANTHER" id="PTHR42709:SF6">
    <property type="entry name" value="UNDECAPRENYL PHOSPHATE TRANSPORTER A"/>
    <property type="match status" value="1"/>
</dbReference>
<dbReference type="Proteomes" id="UP000092932">
    <property type="component" value="Chromosome"/>
</dbReference>
<dbReference type="PANTHER" id="PTHR42709">
    <property type="entry name" value="ALKALINE PHOSPHATASE LIKE PROTEIN"/>
    <property type="match status" value="1"/>
</dbReference>
<feature type="transmembrane region" description="Helical" evidence="6">
    <location>
        <begin position="12"/>
        <end position="30"/>
    </location>
</feature>
<dbReference type="PATRIC" id="fig|692370.5.peg.2390"/>
<keyword evidence="9" id="KW-1185">Reference proteome</keyword>
<dbReference type="InterPro" id="IPR032816">
    <property type="entry name" value="VTT_dom"/>
</dbReference>
<reference evidence="8 9" key="1">
    <citation type="submission" date="2016-07" db="EMBL/GenBank/DDBJ databases">
        <title>Complete genome sequence of Altererythrobacter dongtanensis KCTC 22672, a type strain with esterase isolated from tidal flat.</title>
        <authorList>
            <person name="Cheng H."/>
            <person name="Wu Y.-H."/>
            <person name="Zhou P."/>
            <person name="Huo Y.-Y."/>
            <person name="Wang C.-S."/>
            <person name="Xu X.-W."/>
        </authorList>
    </citation>
    <scope>NUCLEOTIDE SEQUENCE [LARGE SCALE GENOMIC DNA]</scope>
    <source>
        <strain evidence="8 9">KCTC 22672</strain>
    </source>
</reference>
<proteinExistence type="predicted"/>
<dbReference type="KEGG" id="ado:A6F68_02376"/>
<keyword evidence="2" id="KW-1003">Cell membrane</keyword>
<organism evidence="8 9">
    <name type="scientific">Tsuneonella dongtanensis</name>
    <dbReference type="NCBI Taxonomy" id="692370"/>
    <lineage>
        <taxon>Bacteria</taxon>
        <taxon>Pseudomonadati</taxon>
        <taxon>Pseudomonadota</taxon>
        <taxon>Alphaproteobacteria</taxon>
        <taxon>Sphingomonadales</taxon>
        <taxon>Erythrobacteraceae</taxon>
        <taxon>Tsuneonella</taxon>
    </lineage>
</organism>
<evidence type="ECO:0000256" key="2">
    <source>
        <dbReference type="ARBA" id="ARBA00022475"/>
    </source>
</evidence>
<accession>A0A1B2AFR6</accession>